<name>A0A8H5BR22_9AGAR</name>
<evidence type="ECO:0000256" key="3">
    <source>
        <dbReference type="ARBA" id="ARBA00022729"/>
    </source>
</evidence>
<dbReference type="SUPFAM" id="SSF57180">
    <property type="entry name" value="Cellulose-binding domain"/>
    <property type="match status" value="1"/>
</dbReference>
<feature type="domain" description="CBM1" evidence="14">
    <location>
        <begin position="488"/>
        <end position="524"/>
    </location>
</feature>
<comment type="similarity">
    <text evidence="2 11">Belongs to the glycosyl hydrolase 7 (cellulase C) family.</text>
</comment>
<organism evidence="15 16">
    <name type="scientific">Psilocybe cf. subviscida</name>
    <dbReference type="NCBI Taxonomy" id="2480587"/>
    <lineage>
        <taxon>Eukaryota</taxon>
        <taxon>Fungi</taxon>
        <taxon>Dikarya</taxon>
        <taxon>Basidiomycota</taxon>
        <taxon>Agaricomycotina</taxon>
        <taxon>Agaricomycetes</taxon>
        <taxon>Agaricomycetidae</taxon>
        <taxon>Agaricales</taxon>
        <taxon>Agaricineae</taxon>
        <taxon>Strophariaceae</taxon>
        <taxon>Psilocybe</taxon>
    </lineage>
</organism>
<dbReference type="OrthoDB" id="412382at2759"/>
<feature type="region of interest" description="Disordered" evidence="12">
    <location>
        <begin position="411"/>
        <end position="436"/>
    </location>
</feature>
<dbReference type="AlphaFoldDB" id="A0A8H5BR22"/>
<dbReference type="InterPro" id="IPR013320">
    <property type="entry name" value="ConA-like_dom_sf"/>
</dbReference>
<feature type="region of interest" description="Disordered" evidence="12">
    <location>
        <begin position="455"/>
        <end position="491"/>
    </location>
</feature>
<sequence length="524" mass="54841">MFTKSALLAFSFASMAFGQQVGTLTTETHPSLPWQKCTASGCVAQSSGKIVLDANWRWLHSTSGSTNCYTGNTWDSTLCPDGATCASNCALDGADYSGTYGITTSGNALTLKFVTSSAQKNIGSRVYLLASDTQYELFKVLNQEFTFDVDVSNLPCGLNGAVYFSQMDADGGLSKYSTNKAGAKYGTGYCDSQCPRDIKFINGVANSDGWTPSSTDSNAGAGNYGSCCNEMDIWEANKMSAAYTPHPCTTGPQSRCEGDACGGSDRYASVCDPDGCDFNSFRMGDQTFYGPGMTVDTTKKFTIVTQFITDDGTSSGTLSEIRRLYVQDGVVIQNSKVNVPGMSPDYDSITSQYCDDQKAAFGDTTSFQDKGGLAGMGEGLAAGMVLVLSVWDDHAVSMLWLDSDYPTDVDPSTPGVARGSCSTSSGQPSDVETNNANASVTYSNIRVGDIGTTYTGSASTGGGTTTGSGGSSSTTTSTPTSTASAPGATQTHWGQCGGQGYNGPTNCESGTSCQYSNPWYSQCL</sequence>
<feature type="chain" id="PRO_5033994182" description="Glucanase" evidence="13">
    <location>
        <begin position="19"/>
        <end position="524"/>
    </location>
</feature>
<feature type="compositionally biased region" description="Gly residues" evidence="12">
    <location>
        <begin position="459"/>
        <end position="470"/>
    </location>
</feature>
<evidence type="ECO:0000256" key="12">
    <source>
        <dbReference type="SAM" id="MobiDB-lite"/>
    </source>
</evidence>
<feature type="compositionally biased region" description="Low complexity" evidence="12">
    <location>
        <begin position="471"/>
        <end position="489"/>
    </location>
</feature>
<feature type="compositionally biased region" description="Polar residues" evidence="12">
    <location>
        <begin position="420"/>
        <end position="436"/>
    </location>
</feature>
<proteinExistence type="inferred from homology"/>
<evidence type="ECO:0000256" key="11">
    <source>
        <dbReference type="RuleBase" id="RU361164"/>
    </source>
</evidence>
<dbReference type="GO" id="GO:0005576">
    <property type="term" value="C:extracellular region"/>
    <property type="evidence" value="ECO:0007669"/>
    <property type="project" value="InterPro"/>
</dbReference>
<accession>A0A8H5BR22</accession>
<evidence type="ECO:0000313" key="16">
    <source>
        <dbReference type="Proteomes" id="UP000567179"/>
    </source>
</evidence>
<evidence type="ECO:0000256" key="9">
    <source>
        <dbReference type="ARBA" id="ARBA00023295"/>
    </source>
</evidence>
<evidence type="ECO:0000256" key="7">
    <source>
        <dbReference type="ARBA" id="ARBA00023180"/>
    </source>
</evidence>
<gene>
    <name evidence="15" type="ORF">D9619_004791</name>
</gene>
<keyword evidence="5 11" id="KW-0136">Cellulose degradation</keyword>
<dbReference type="PROSITE" id="PS51164">
    <property type="entry name" value="CBM1_2"/>
    <property type="match status" value="1"/>
</dbReference>
<dbReference type="CDD" id="cd07999">
    <property type="entry name" value="GH7_CBH_EG"/>
    <property type="match status" value="1"/>
</dbReference>
<dbReference type="InterPro" id="IPR000254">
    <property type="entry name" value="CBD"/>
</dbReference>
<evidence type="ECO:0000256" key="2">
    <source>
        <dbReference type="ARBA" id="ARBA00006044"/>
    </source>
</evidence>
<keyword evidence="3 13" id="KW-0732">Signal</keyword>
<dbReference type="Gene3D" id="2.70.100.10">
    <property type="entry name" value="Glycoside hydrolase, family 7, domain"/>
    <property type="match status" value="1"/>
</dbReference>
<evidence type="ECO:0000256" key="4">
    <source>
        <dbReference type="ARBA" id="ARBA00022801"/>
    </source>
</evidence>
<comment type="caution">
    <text evidence="15">The sequence shown here is derived from an EMBL/GenBank/DDBJ whole genome shotgun (WGS) entry which is preliminary data.</text>
</comment>
<evidence type="ECO:0000259" key="14">
    <source>
        <dbReference type="PROSITE" id="PS51164"/>
    </source>
</evidence>
<keyword evidence="4 11" id="KW-0378">Hydrolase</keyword>
<dbReference type="Pfam" id="PF00734">
    <property type="entry name" value="CBM_1"/>
    <property type="match status" value="1"/>
</dbReference>
<dbReference type="EMBL" id="JAACJJ010000014">
    <property type="protein sequence ID" value="KAF5327654.1"/>
    <property type="molecule type" value="Genomic_DNA"/>
</dbReference>
<evidence type="ECO:0000256" key="6">
    <source>
        <dbReference type="ARBA" id="ARBA00023157"/>
    </source>
</evidence>
<comment type="catalytic activity">
    <reaction evidence="1">
        <text>Hydrolysis of (1-&gt;4)-beta-D-glucosidic linkages in cellulose and cellotetraose, releasing cellobiose from the non-reducing ends of the chains.</text>
        <dbReference type="EC" id="3.2.1.91"/>
    </reaction>
</comment>
<dbReference type="PRINTS" id="PR00734">
    <property type="entry name" value="GLHYDRLASE7"/>
</dbReference>
<dbReference type="GO" id="GO:0016162">
    <property type="term" value="F:cellulose 1,4-beta-cellobiosidase activity"/>
    <property type="evidence" value="ECO:0007669"/>
    <property type="project" value="UniProtKB-EC"/>
</dbReference>
<keyword evidence="10 11" id="KW-0624">Polysaccharide degradation</keyword>
<protein>
    <recommendedName>
        <fullName evidence="11">Glucanase</fullName>
        <ecNumber evidence="11">3.2.1.-</ecNumber>
    </recommendedName>
</protein>
<evidence type="ECO:0000256" key="8">
    <source>
        <dbReference type="ARBA" id="ARBA00023277"/>
    </source>
</evidence>
<feature type="signal peptide" evidence="13">
    <location>
        <begin position="1"/>
        <end position="18"/>
    </location>
</feature>
<dbReference type="Proteomes" id="UP000567179">
    <property type="component" value="Unassembled WGS sequence"/>
</dbReference>
<dbReference type="InterPro" id="IPR035971">
    <property type="entry name" value="CBD_sf"/>
</dbReference>
<dbReference type="InterPro" id="IPR001722">
    <property type="entry name" value="Glyco_hydro_7"/>
</dbReference>
<dbReference type="PROSITE" id="PS00562">
    <property type="entry name" value="CBM1_1"/>
    <property type="match status" value="1"/>
</dbReference>
<reference evidence="15 16" key="1">
    <citation type="journal article" date="2020" name="ISME J.">
        <title>Uncovering the hidden diversity of litter-decomposition mechanisms in mushroom-forming fungi.</title>
        <authorList>
            <person name="Floudas D."/>
            <person name="Bentzer J."/>
            <person name="Ahren D."/>
            <person name="Johansson T."/>
            <person name="Persson P."/>
            <person name="Tunlid A."/>
        </authorList>
    </citation>
    <scope>NUCLEOTIDE SEQUENCE [LARGE SCALE GENOMIC DNA]</scope>
    <source>
        <strain evidence="15 16">CBS 101986</strain>
    </source>
</reference>
<dbReference type="FunFam" id="2.70.100.10:FF:000001">
    <property type="entry name" value="Glucanase"/>
    <property type="match status" value="1"/>
</dbReference>
<keyword evidence="9 11" id="KW-0326">Glycosidase</keyword>
<keyword evidence="8" id="KW-0119">Carbohydrate metabolism</keyword>
<evidence type="ECO:0000313" key="15">
    <source>
        <dbReference type="EMBL" id="KAF5327654.1"/>
    </source>
</evidence>
<dbReference type="PANTHER" id="PTHR33753:SF2">
    <property type="entry name" value="GLYCOSIDE HYDROLASE FAMILY 7 PROTEIN"/>
    <property type="match status" value="1"/>
</dbReference>
<keyword evidence="7" id="KW-0325">Glycoprotein</keyword>
<keyword evidence="16" id="KW-1185">Reference proteome</keyword>
<dbReference type="GO" id="GO:0030248">
    <property type="term" value="F:cellulose binding"/>
    <property type="evidence" value="ECO:0007669"/>
    <property type="project" value="InterPro"/>
</dbReference>
<dbReference type="InterPro" id="IPR037019">
    <property type="entry name" value="Glyco_hydro_7_sf"/>
</dbReference>
<evidence type="ECO:0000256" key="5">
    <source>
        <dbReference type="ARBA" id="ARBA00023001"/>
    </source>
</evidence>
<evidence type="ECO:0000256" key="10">
    <source>
        <dbReference type="ARBA" id="ARBA00023326"/>
    </source>
</evidence>
<evidence type="ECO:0000256" key="1">
    <source>
        <dbReference type="ARBA" id="ARBA00001641"/>
    </source>
</evidence>
<dbReference type="Pfam" id="PF00840">
    <property type="entry name" value="Glyco_hydro_7"/>
    <property type="match status" value="1"/>
</dbReference>
<dbReference type="EC" id="3.2.1.-" evidence="11"/>
<dbReference type="GO" id="GO:0030245">
    <property type="term" value="P:cellulose catabolic process"/>
    <property type="evidence" value="ECO:0007669"/>
    <property type="project" value="UniProtKB-KW"/>
</dbReference>
<evidence type="ECO:0000256" key="13">
    <source>
        <dbReference type="SAM" id="SignalP"/>
    </source>
</evidence>
<dbReference type="SMART" id="SM00236">
    <property type="entry name" value="fCBD"/>
    <property type="match status" value="1"/>
</dbReference>
<dbReference type="PANTHER" id="PTHR33753">
    <property type="entry name" value="1,4-BETA-D-GLUCAN CELLOBIOHYDROLASE B"/>
    <property type="match status" value="1"/>
</dbReference>
<dbReference type="SUPFAM" id="SSF49899">
    <property type="entry name" value="Concanavalin A-like lectins/glucanases"/>
    <property type="match status" value="1"/>
</dbReference>
<keyword evidence="6" id="KW-1015">Disulfide bond</keyword>